<gene>
    <name evidence="2" type="ORF">AFE02nite_16940</name>
</gene>
<keyword evidence="3" id="KW-1185">Reference proteome</keyword>
<accession>A0A511YXN2</accession>
<comment type="caution">
    <text evidence="2">The sequence shown here is derived from an EMBL/GenBank/DDBJ whole genome shotgun (WGS) entry which is preliminary data.</text>
</comment>
<evidence type="ECO:0000313" key="3">
    <source>
        <dbReference type="Proteomes" id="UP000321484"/>
    </source>
</evidence>
<name>A0A511YXN2_9CELL</name>
<proteinExistence type="predicted"/>
<dbReference type="EMBL" id="BJYK01000004">
    <property type="protein sequence ID" value="GEN79960.1"/>
    <property type="molecule type" value="Genomic_DNA"/>
</dbReference>
<evidence type="ECO:0000313" key="2">
    <source>
        <dbReference type="EMBL" id="GEN79960.1"/>
    </source>
</evidence>
<protein>
    <submittedName>
        <fullName evidence="2">Uncharacterized protein</fullName>
    </submittedName>
</protein>
<evidence type="ECO:0000256" key="1">
    <source>
        <dbReference type="SAM" id="SignalP"/>
    </source>
</evidence>
<dbReference type="AlphaFoldDB" id="A0A511YXN2"/>
<organism evidence="2 3">
    <name type="scientific">Actinotalea fermentans</name>
    <dbReference type="NCBI Taxonomy" id="43671"/>
    <lineage>
        <taxon>Bacteria</taxon>
        <taxon>Bacillati</taxon>
        <taxon>Actinomycetota</taxon>
        <taxon>Actinomycetes</taxon>
        <taxon>Micrococcales</taxon>
        <taxon>Cellulomonadaceae</taxon>
        <taxon>Actinotalea</taxon>
    </lineage>
</organism>
<sequence>MNTRAARKVAAVALVGLAAFGVRTASAAGAAGDPLEILVGGSENEQCSSSSVSVDYDVAYDATLMGYGVTAALLSGLDARCEGWDVTVSLNGPGGATLAEMTTVVAGEQVRVEVPATSPVSAEHVAGVAVVLSGAEA</sequence>
<reference evidence="2 3" key="1">
    <citation type="submission" date="2019-07" db="EMBL/GenBank/DDBJ databases">
        <title>Whole genome shotgun sequence of Actinotalea fermentans NBRC 105374.</title>
        <authorList>
            <person name="Hosoyama A."/>
            <person name="Uohara A."/>
            <person name="Ohji S."/>
            <person name="Ichikawa N."/>
        </authorList>
    </citation>
    <scope>NUCLEOTIDE SEQUENCE [LARGE SCALE GENOMIC DNA]</scope>
    <source>
        <strain evidence="2 3">NBRC 105374</strain>
    </source>
</reference>
<dbReference type="Proteomes" id="UP000321484">
    <property type="component" value="Unassembled WGS sequence"/>
</dbReference>
<feature type="chain" id="PRO_5021981761" evidence="1">
    <location>
        <begin position="28"/>
        <end position="137"/>
    </location>
</feature>
<keyword evidence="1" id="KW-0732">Signal</keyword>
<feature type="signal peptide" evidence="1">
    <location>
        <begin position="1"/>
        <end position="27"/>
    </location>
</feature>